<reference evidence="2" key="1">
    <citation type="journal article" date="2019" name="Int. J. Syst. Evol. Microbiol.">
        <title>The Global Catalogue of Microorganisms (GCM) 10K type strain sequencing project: providing services to taxonomists for standard genome sequencing and annotation.</title>
        <authorList>
            <consortium name="The Broad Institute Genomics Platform"/>
            <consortium name="The Broad Institute Genome Sequencing Center for Infectious Disease"/>
            <person name="Wu L."/>
            <person name="Ma J."/>
        </authorList>
    </citation>
    <scope>NUCLEOTIDE SEQUENCE [LARGE SCALE GENOMIC DNA]</scope>
    <source>
        <strain evidence="2">CGMCC 1.10188</strain>
    </source>
</reference>
<organism evidence="1 2">
    <name type="scientific">Tistrella bauzanensis</name>
    <dbReference type="NCBI Taxonomy" id="657419"/>
    <lineage>
        <taxon>Bacteria</taxon>
        <taxon>Pseudomonadati</taxon>
        <taxon>Pseudomonadota</taxon>
        <taxon>Alphaproteobacteria</taxon>
        <taxon>Geminicoccales</taxon>
        <taxon>Geminicoccaceae</taxon>
        <taxon>Tistrella</taxon>
    </lineage>
</organism>
<sequence>MAGSVFSISKTIAQKQMPMRQHAAGWPIGQMACAGAGGAALCGRRQAGERPEDRACAAGQAVVREGAETR</sequence>
<proteinExistence type="predicted"/>
<keyword evidence="2" id="KW-1185">Reference proteome</keyword>
<accession>A0ABQ1IEH7</accession>
<dbReference type="Proteomes" id="UP000603352">
    <property type="component" value="Unassembled WGS sequence"/>
</dbReference>
<dbReference type="EMBL" id="BMDZ01000014">
    <property type="protein sequence ID" value="GGB35833.1"/>
    <property type="molecule type" value="Genomic_DNA"/>
</dbReference>
<evidence type="ECO:0000313" key="2">
    <source>
        <dbReference type="Proteomes" id="UP000603352"/>
    </source>
</evidence>
<comment type="caution">
    <text evidence="1">The sequence shown here is derived from an EMBL/GenBank/DDBJ whole genome shotgun (WGS) entry which is preliminary data.</text>
</comment>
<name>A0ABQ1IEH7_9PROT</name>
<evidence type="ECO:0000313" key="1">
    <source>
        <dbReference type="EMBL" id="GGB35833.1"/>
    </source>
</evidence>
<gene>
    <name evidence="1" type="ORF">GCM10011505_16600</name>
</gene>
<protein>
    <submittedName>
        <fullName evidence="1">Uncharacterized protein</fullName>
    </submittedName>
</protein>